<dbReference type="AlphaFoldDB" id="A0A2W4CGZ1"/>
<evidence type="ECO:0000313" key="1">
    <source>
        <dbReference type="EMBL" id="PZM12327.1"/>
    </source>
</evidence>
<dbReference type="OrthoDB" id="9797755at2"/>
<evidence type="ECO:0000313" key="2">
    <source>
        <dbReference type="Proteomes" id="UP000248925"/>
    </source>
</evidence>
<dbReference type="Pfam" id="PF05990">
    <property type="entry name" value="DUF900"/>
    <property type="match status" value="1"/>
</dbReference>
<dbReference type="InterPro" id="IPR010297">
    <property type="entry name" value="DUF900_hydrolase"/>
</dbReference>
<dbReference type="PROSITE" id="PS51257">
    <property type="entry name" value="PROKAR_LIPOPROTEIN"/>
    <property type="match status" value="1"/>
</dbReference>
<dbReference type="EMBL" id="PCDP01000038">
    <property type="protein sequence ID" value="PZM12327.1"/>
    <property type="molecule type" value="Genomic_DNA"/>
</dbReference>
<gene>
    <name evidence="1" type="ORF">CPY51_18595</name>
</gene>
<sequence>MKTGSAHGGRRGSVFFKVLAVIAGLSLAACGGRPIGVMQPTQTTVPGTSKVDLLVATTRKSADNPAILFSGERGASLKVDSVEISIPPEANRSVGQVQWPTRLPGDPLKNFVTVDVKSLKDVPEYHAWLKAHMPKSKRVLIFVHGFNNRYEDAVYRFAQIVHDSHADVIPIVFTWPSRASIFDYNYDKESTNYSRDALEELMRRVANDPDVGDITVMAHSMGTWLAVEALRQMAIRDGHVAPKIRNVILASPDLDVDVFGQQFAALGKDRPHFTLFVSQDDRALGLSRRISGSVDRLGQIDPSVEPYRSELEKHDITVIDLTKLKSGDSLNHGKFAESPEVVRLIGDRLVTGQTITDSDVGVGEALGAVAVGAAQTVGTAASVAVSAPIAIFDPRTRRSYGDQVHRLGQSVGNTVGSVGDSVDATLFDNSLALPRSSQTTTSTAKNR</sequence>
<dbReference type="PIRSF" id="PIRSF033909">
    <property type="entry name" value="UCP033909"/>
    <property type="match status" value="1"/>
</dbReference>
<name>A0A2W4CGZ1_9HYPH</name>
<organism evidence="1 2">
    <name type="scientific">Rhizobium tubonense</name>
    <dbReference type="NCBI Taxonomy" id="484088"/>
    <lineage>
        <taxon>Bacteria</taxon>
        <taxon>Pseudomonadati</taxon>
        <taxon>Pseudomonadota</taxon>
        <taxon>Alphaproteobacteria</taxon>
        <taxon>Hyphomicrobiales</taxon>
        <taxon>Rhizobiaceae</taxon>
        <taxon>Rhizobium/Agrobacterium group</taxon>
        <taxon>Rhizobium</taxon>
    </lineage>
</organism>
<dbReference type="Gene3D" id="3.40.50.1820">
    <property type="entry name" value="alpha/beta hydrolase"/>
    <property type="match status" value="1"/>
</dbReference>
<accession>A0A2W4CGZ1</accession>
<comment type="caution">
    <text evidence="1">The sequence shown here is derived from an EMBL/GenBank/DDBJ whole genome shotgun (WGS) entry which is preliminary data.</text>
</comment>
<dbReference type="PANTHER" id="PTHR36513">
    <property type="entry name" value="ABC TRANSMEMBRANE TYPE-1 DOMAIN-CONTAINING PROTEIN"/>
    <property type="match status" value="1"/>
</dbReference>
<protein>
    <submittedName>
        <fullName evidence="1">Esterase</fullName>
    </submittedName>
</protein>
<dbReference type="Proteomes" id="UP000248925">
    <property type="component" value="Unassembled WGS sequence"/>
</dbReference>
<reference evidence="1 2" key="1">
    <citation type="journal article" date="2018" name="Sci. Rep.">
        <title>Rhizobium tumorigenes sp. nov., a novel plant tumorigenic bacterium isolated from cane gall tumors on thornless blackberry.</title>
        <authorList>
            <person name="Kuzmanovi N."/>
            <person name="Smalla K."/>
            <person name="Gronow S."/>
            <person name="PuBawska J."/>
        </authorList>
    </citation>
    <scope>NUCLEOTIDE SEQUENCE [LARGE SCALE GENOMIC DNA]</scope>
    <source>
        <strain evidence="1 2">CCBAU 85046</strain>
    </source>
</reference>
<keyword evidence="2" id="KW-1185">Reference proteome</keyword>
<dbReference type="InterPro" id="IPR014586">
    <property type="entry name" value="UCP033909"/>
</dbReference>
<dbReference type="PANTHER" id="PTHR36513:SF1">
    <property type="entry name" value="TRANSMEMBRANE PROTEIN"/>
    <property type="match status" value="1"/>
</dbReference>
<dbReference type="SUPFAM" id="SSF53474">
    <property type="entry name" value="alpha/beta-Hydrolases"/>
    <property type="match status" value="1"/>
</dbReference>
<proteinExistence type="predicted"/>
<dbReference type="InterPro" id="IPR029058">
    <property type="entry name" value="AB_hydrolase_fold"/>
</dbReference>
<dbReference type="RefSeq" id="WP_111161940.1">
    <property type="nucleotide sequence ID" value="NZ_PCDP01000038.1"/>
</dbReference>